<reference evidence="1" key="2">
    <citation type="journal article" date="2020" name="Nat. Commun.">
        <title>Large-scale genome sequencing of mycorrhizal fungi provides insights into the early evolution of symbiotic traits.</title>
        <authorList>
            <person name="Miyauchi S."/>
            <person name="Kiss E."/>
            <person name="Kuo A."/>
            <person name="Drula E."/>
            <person name="Kohler A."/>
            <person name="Sanchez-Garcia M."/>
            <person name="Morin E."/>
            <person name="Andreopoulos B."/>
            <person name="Barry K.W."/>
            <person name="Bonito G."/>
            <person name="Buee M."/>
            <person name="Carver A."/>
            <person name="Chen C."/>
            <person name="Cichocki N."/>
            <person name="Clum A."/>
            <person name="Culley D."/>
            <person name="Crous P.W."/>
            <person name="Fauchery L."/>
            <person name="Girlanda M."/>
            <person name="Hayes R.D."/>
            <person name="Keri Z."/>
            <person name="LaButti K."/>
            <person name="Lipzen A."/>
            <person name="Lombard V."/>
            <person name="Magnuson J."/>
            <person name="Maillard F."/>
            <person name="Murat C."/>
            <person name="Nolan M."/>
            <person name="Ohm R.A."/>
            <person name="Pangilinan J."/>
            <person name="Pereira M.F."/>
            <person name="Perotto S."/>
            <person name="Peter M."/>
            <person name="Pfister S."/>
            <person name="Riley R."/>
            <person name="Sitrit Y."/>
            <person name="Stielow J.B."/>
            <person name="Szollosi G."/>
            <person name="Zifcakova L."/>
            <person name="Stursova M."/>
            <person name="Spatafora J.W."/>
            <person name="Tedersoo L."/>
            <person name="Vaario L.M."/>
            <person name="Yamada A."/>
            <person name="Yan M."/>
            <person name="Wang P."/>
            <person name="Xu J."/>
            <person name="Bruns T."/>
            <person name="Baldrian P."/>
            <person name="Vilgalys R."/>
            <person name="Dunand C."/>
            <person name="Henrissat B."/>
            <person name="Grigoriev I.V."/>
            <person name="Hibbett D."/>
            <person name="Nagy L.G."/>
            <person name="Martin F.M."/>
        </authorList>
    </citation>
    <scope>NUCLEOTIDE SEQUENCE</scope>
    <source>
        <strain evidence="1">P2</strain>
    </source>
</reference>
<name>A0ACB6ZCC4_THEGA</name>
<dbReference type="EMBL" id="MU118048">
    <property type="protein sequence ID" value="KAF9646801.1"/>
    <property type="molecule type" value="Genomic_DNA"/>
</dbReference>
<comment type="caution">
    <text evidence="1">The sequence shown here is derived from an EMBL/GenBank/DDBJ whole genome shotgun (WGS) entry which is preliminary data.</text>
</comment>
<accession>A0ACB6ZCC4</accession>
<proteinExistence type="predicted"/>
<gene>
    <name evidence="1" type="ORF">BDM02DRAFT_2887822</name>
</gene>
<organism evidence="1 2">
    <name type="scientific">Thelephora ganbajun</name>
    <name type="common">Ganba fungus</name>
    <dbReference type="NCBI Taxonomy" id="370292"/>
    <lineage>
        <taxon>Eukaryota</taxon>
        <taxon>Fungi</taxon>
        <taxon>Dikarya</taxon>
        <taxon>Basidiomycota</taxon>
        <taxon>Agaricomycotina</taxon>
        <taxon>Agaricomycetes</taxon>
        <taxon>Thelephorales</taxon>
        <taxon>Thelephoraceae</taxon>
        <taxon>Thelephora</taxon>
    </lineage>
</organism>
<dbReference type="Proteomes" id="UP000886501">
    <property type="component" value="Unassembled WGS sequence"/>
</dbReference>
<evidence type="ECO:0000313" key="2">
    <source>
        <dbReference type="Proteomes" id="UP000886501"/>
    </source>
</evidence>
<sequence>MAPSAQDKIQQQSKEELDRVARVSLDIRRAVTAALPAPPEQFFTMMVPGKVLNFEDFTKGFDAKGKTTTPTLPREVELAQAILCDDMPALSAVQLGPTGRSVARSYSATLSKLCPAGSTVGISQDVHDDDLSEAERRYQSAMTWLLERDPNDKIKSRIDLYREKQEKYTAAFERKTKAFNDALKRSVEDPHNDTLEKQRAEYDVWVSENQKTYNNYVQAAYMDWVTTGKKEEVEYYFAIVDNDSSMSRVEASKAAMRAAIISDTDGSVEYCKVKLTPSNWAWLAKQKAEGIAQAETEETLTWKIVRLKEINAILVEVQADPTLLKSTLEIPDDDGTPKTLPNDVREFLRSLTAYQDALVNYEDAAKEDPKSDAATKAKETLDQTYEAMSKARDQLQEDFGAMEKGGVAQLNAKAVKDQQAILDNAATVIAAQIEANQAQIENYQNQIANISGKETSATFQDILAASAGIPPAPADIKPTQGQTDYWTHISLEVSSSYTHEESKSSSSSWSAGSSFGWGLWSVGGSASHTNETADVSKQMANSSIKVNFECMRVDIQRPWLRGELFYDDDLKPAPGNFISPGPITLASLMDPESYSLPDLQQRKNTELELQMYDLFPMYPTSFLLAANVVLEITGETVDIQSHFQRSSSSGGSNVGWGPFTIAGGKWSNASTSASSTCEATATGCKITIKSPQIIGWVSQIVPALPRLSQQDPTAKPR</sequence>
<protein>
    <submittedName>
        <fullName evidence="1">Uncharacterized protein</fullName>
    </submittedName>
</protein>
<evidence type="ECO:0000313" key="1">
    <source>
        <dbReference type="EMBL" id="KAF9646801.1"/>
    </source>
</evidence>
<keyword evidence="2" id="KW-1185">Reference proteome</keyword>
<reference evidence="1" key="1">
    <citation type="submission" date="2019-10" db="EMBL/GenBank/DDBJ databases">
        <authorList>
            <consortium name="DOE Joint Genome Institute"/>
            <person name="Kuo A."/>
            <person name="Miyauchi S."/>
            <person name="Kiss E."/>
            <person name="Drula E."/>
            <person name="Kohler A."/>
            <person name="Sanchez-Garcia M."/>
            <person name="Andreopoulos B."/>
            <person name="Barry K.W."/>
            <person name="Bonito G."/>
            <person name="Buee M."/>
            <person name="Carver A."/>
            <person name="Chen C."/>
            <person name="Cichocki N."/>
            <person name="Clum A."/>
            <person name="Culley D."/>
            <person name="Crous P.W."/>
            <person name="Fauchery L."/>
            <person name="Girlanda M."/>
            <person name="Hayes R."/>
            <person name="Keri Z."/>
            <person name="Labutti K."/>
            <person name="Lipzen A."/>
            <person name="Lombard V."/>
            <person name="Magnuson J."/>
            <person name="Maillard F."/>
            <person name="Morin E."/>
            <person name="Murat C."/>
            <person name="Nolan M."/>
            <person name="Ohm R."/>
            <person name="Pangilinan J."/>
            <person name="Pereira M."/>
            <person name="Perotto S."/>
            <person name="Peter M."/>
            <person name="Riley R."/>
            <person name="Sitrit Y."/>
            <person name="Stielow B."/>
            <person name="Szollosi G."/>
            <person name="Zifcakova L."/>
            <person name="Stursova M."/>
            <person name="Spatafora J.W."/>
            <person name="Tedersoo L."/>
            <person name="Vaario L.-M."/>
            <person name="Yamada A."/>
            <person name="Yan M."/>
            <person name="Wang P."/>
            <person name="Xu J."/>
            <person name="Bruns T."/>
            <person name="Baldrian P."/>
            <person name="Vilgalys R."/>
            <person name="Henrissat B."/>
            <person name="Grigoriev I.V."/>
            <person name="Hibbett D."/>
            <person name="Nagy L.G."/>
            <person name="Martin F.M."/>
        </authorList>
    </citation>
    <scope>NUCLEOTIDE SEQUENCE</scope>
    <source>
        <strain evidence="1">P2</strain>
    </source>
</reference>